<evidence type="ECO:0000313" key="6">
    <source>
        <dbReference type="Proteomes" id="UP000504640"/>
    </source>
</evidence>
<feature type="coiled-coil region" evidence="3">
    <location>
        <begin position="1082"/>
        <end position="1148"/>
    </location>
</feature>
<organism evidence="6 7">
    <name type="scientific">Sapajus apella</name>
    <name type="common">Brown-capped capuchin</name>
    <name type="synonym">Cebus apella</name>
    <dbReference type="NCBI Taxonomy" id="9515"/>
    <lineage>
        <taxon>Eukaryota</taxon>
        <taxon>Metazoa</taxon>
        <taxon>Chordata</taxon>
        <taxon>Craniata</taxon>
        <taxon>Vertebrata</taxon>
        <taxon>Euteleostomi</taxon>
        <taxon>Mammalia</taxon>
        <taxon>Eutheria</taxon>
        <taxon>Euarchontoglires</taxon>
        <taxon>Primates</taxon>
        <taxon>Haplorrhini</taxon>
        <taxon>Platyrrhini</taxon>
        <taxon>Cebidae</taxon>
        <taxon>Cebinae</taxon>
        <taxon>Sapajus</taxon>
    </lineage>
</organism>
<evidence type="ECO:0000256" key="4">
    <source>
        <dbReference type="SAM" id="MobiDB-lite"/>
    </source>
</evidence>
<feature type="region of interest" description="Disordered" evidence="4">
    <location>
        <begin position="414"/>
        <end position="470"/>
    </location>
</feature>
<dbReference type="Proteomes" id="UP000504640">
    <property type="component" value="Unplaced"/>
</dbReference>
<dbReference type="SUPFAM" id="SSF48403">
    <property type="entry name" value="Ankyrin repeat"/>
    <property type="match status" value="1"/>
</dbReference>
<evidence type="ECO:0000256" key="3">
    <source>
        <dbReference type="SAM" id="Coils"/>
    </source>
</evidence>
<name>A0A6J3J466_SAPAP</name>
<feature type="compositionally biased region" description="Basic and acidic residues" evidence="4">
    <location>
        <begin position="550"/>
        <end position="562"/>
    </location>
</feature>
<dbReference type="PANTHER" id="PTHR24147:SF29">
    <property type="entry name" value="ANKYRIN REPEAT DOMAIN-CONTAINING PROTEIN 62"/>
    <property type="match status" value="1"/>
</dbReference>
<dbReference type="SMART" id="SM00248">
    <property type="entry name" value="ANK"/>
    <property type="match status" value="6"/>
</dbReference>
<dbReference type="Gene3D" id="1.25.40.20">
    <property type="entry name" value="Ankyrin repeat-containing domain"/>
    <property type="match status" value="2"/>
</dbReference>
<reference evidence="7" key="1">
    <citation type="submission" date="2025-08" db="UniProtKB">
        <authorList>
            <consortium name="RefSeq"/>
        </authorList>
    </citation>
    <scope>IDENTIFICATION</scope>
    <source>
        <tissue evidence="7">Blood</tissue>
    </source>
</reference>
<evidence type="ECO:0000313" key="7">
    <source>
        <dbReference type="RefSeq" id="XP_032149358.1"/>
    </source>
</evidence>
<evidence type="ECO:0000256" key="1">
    <source>
        <dbReference type="ARBA" id="ARBA00023054"/>
    </source>
</evidence>
<dbReference type="InterPro" id="IPR036770">
    <property type="entry name" value="Ankyrin_rpt-contain_sf"/>
</dbReference>
<dbReference type="AlphaFoldDB" id="A0A6J3J466"/>
<feature type="domain" description="CCDC144C-like coiled-coil" evidence="5">
    <location>
        <begin position="773"/>
        <end position="1137"/>
    </location>
</feature>
<keyword evidence="2" id="KW-0040">ANK repeat</keyword>
<feature type="compositionally biased region" description="Polar residues" evidence="4">
    <location>
        <begin position="443"/>
        <end position="453"/>
    </location>
</feature>
<dbReference type="Pfam" id="PF12796">
    <property type="entry name" value="Ank_2"/>
    <property type="match status" value="2"/>
</dbReference>
<feature type="coiled-coil region" evidence="3">
    <location>
        <begin position="860"/>
        <end position="887"/>
    </location>
</feature>
<keyword evidence="6" id="KW-1185">Reference proteome</keyword>
<feature type="coiled-coil region" evidence="3">
    <location>
        <begin position="668"/>
        <end position="723"/>
    </location>
</feature>
<dbReference type="PANTHER" id="PTHR24147">
    <property type="entry name" value="ANKYRIN REPEAT DOMAIN 36-RELATED"/>
    <property type="match status" value="1"/>
</dbReference>
<dbReference type="GeneID" id="116561581"/>
<keyword evidence="1 3" id="KW-0175">Coiled coil</keyword>
<evidence type="ECO:0000259" key="5">
    <source>
        <dbReference type="Pfam" id="PF14915"/>
    </source>
</evidence>
<feature type="region of interest" description="Disordered" evidence="4">
    <location>
        <begin position="521"/>
        <end position="562"/>
    </location>
</feature>
<dbReference type="PROSITE" id="PS50297">
    <property type="entry name" value="ANK_REP_REGION"/>
    <property type="match status" value="1"/>
</dbReference>
<dbReference type="InterPro" id="IPR050657">
    <property type="entry name" value="Ankyrin_repeat_domain"/>
</dbReference>
<feature type="compositionally biased region" description="Acidic residues" evidence="4">
    <location>
        <begin position="524"/>
        <end position="533"/>
    </location>
</feature>
<dbReference type="InterPro" id="IPR002110">
    <property type="entry name" value="Ankyrin_rpt"/>
</dbReference>
<dbReference type="Pfam" id="PF00023">
    <property type="entry name" value="Ank"/>
    <property type="match status" value="1"/>
</dbReference>
<feature type="repeat" description="ANK" evidence="2">
    <location>
        <begin position="73"/>
        <end position="105"/>
    </location>
</feature>
<gene>
    <name evidence="7" type="primary">LOC116561581</name>
</gene>
<accession>A0A6J3J466</accession>
<evidence type="ECO:0000256" key="2">
    <source>
        <dbReference type="PROSITE-ProRule" id="PRU00023"/>
    </source>
</evidence>
<feature type="coiled-coil region" evidence="3">
    <location>
        <begin position="920"/>
        <end position="947"/>
    </location>
</feature>
<dbReference type="InterPro" id="IPR039497">
    <property type="entry name" value="CC144C-like_CC_dom"/>
</dbReference>
<proteinExistence type="predicted"/>
<feature type="compositionally biased region" description="Basic and acidic residues" evidence="4">
    <location>
        <begin position="534"/>
        <end position="543"/>
    </location>
</feature>
<sequence length="1194" mass="138353">MGIGGWFLGACRRRMASWRENHRKGGDGFSNTRYRIRQKHLGMIHKAAIAGDVNKVDEILILRLNEINDRDKKKRTALHWACAHGHSGVVTQLVARKCQLNLTDSENRTALIKAVQCQKEVCASILLEHGADPNITDIYGNTALHYAIDNENISMAGKLLAYGADIEARSQGELTSLLLAINRKKEQMVAFLLKKKPDLTAVDNFERTALILAARSGSTSIVHQLLQQNIDVVFQDISGWTAEDYAVAYNFRDIRRLISEYKANKKRKSLQNSNPEGTAKKIAHFPKGKTSAKVHAATTEDCMNRLSCRLDTFLGHTSQDGDFNFNFKNVPKQHLTKQRTISQKTVSSMRNNVKTYVTVRTRNITLFEGSSSDSKNEDGDKIHPKIINVHPCRPIHPGLKPSLNPIVSAGVTKEEATKLPTGKKENDKKFASGSGEEEDIGSPSRSKSISKTVLQMHGGHSSGPVDQQRKNAVNGNVDEQDLKITSEGEQENLQECENIQQQVAEKMKTCRNKKVEVSRNLDADYSDSDDNELIQERRSRKPDNPQFSRPKSEEYNRLAEKTSNKENKVKRHLYFKDDPNDIIWSSETTSEVDELPYSDDKNFMLLIEQHRMECKVITILITKVHCVESHCFMYFAWLFLASDFVSLLKIKNAISAHERLIEHKIYYCEQLRVKLKKMKNKISTLQKELSETDKIKAQLEHQKLEWKQELHSLRLILQQQEERRNPEKYEKGTENFKIMEEQYWTQAEVKKQLKMTLKSLEMEFKTVRNNLNQSSHTHEKEKELWQKNHWMKDEIARLRLEIDTIKHQNQENENTYFKDSEIIKKKNEDLQKTLKLNEETLTKTINWYNEELNVLTLDKNTVLNSELEKEKQRKQRLETEMELCSCRLAAALCDRDQSQSSKRDLQLAFQNTVNQWCHLQENMNSHIQILSQQLSKAESKSSSLETELNYEREALKEKTLAIEHMQGVISQTQYRVKAIEHMYQDDQHIVEKYVRKQQSVEDGLFQIQSQNSLHQQQLNDAHKKADNQEKTIINIQAKCEDTVEKLEAECRKHCIMLEEKNKGLIEEYTLLKERQCQYEKEKEEEEVVVRKLKQELSDALNKQLLSEGMLEASSQHQNTLEDETRDTKKKFEQMKSQLQEIQDQLTETLRYDEEIPDHVQKLKLENAMLKIRRKERANKIEQLQKILGGSKMAV</sequence>
<dbReference type="RefSeq" id="XP_032149358.1">
    <property type="nucleotide sequence ID" value="XM_032293467.1"/>
</dbReference>
<feature type="repeat" description="ANK" evidence="2">
    <location>
        <begin position="139"/>
        <end position="171"/>
    </location>
</feature>
<dbReference type="PROSITE" id="PS50088">
    <property type="entry name" value="ANK_REPEAT"/>
    <property type="match status" value="2"/>
</dbReference>
<dbReference type="Pfam" id="PF14915">
    <property type="entry name" value="CCDC144C"/>
    <property type="match status" value="1"/>
</dbReference>
<protein>
    <submittedName>
        <fullName evidence="7">Ankyrin repeat domain-containing protein 62-like isoform X1</fullName>
    </submittedName>
</protein>
<feature type="compositionally biased region" description="Basic and acidic residues" evidence="4">
    <location>
        <begin position="414"/>
        <end position="430"/>
    </location>
</feature>